<dbReference type="Proteomes" id="UP000186406">
    <property type="component" value="Unassembled WGS sequence"/>
</dbReference>
<protein>
    <submittedName>
        <fullName evidence="2">Uncharacterized protein</fullName>
    </submittedName>
</protein>
<organism evidence="2 3">
    <name type="scientific">Pseudoxanthobacter soli DSM 19599</name>
    <dbReference type="NCBI Taxonomy" id="1123029"/>
    <lineage>
        <taxon>Bacteria</taxon>
        <taxon>Pseudomonadati</taxon>
        <taxon>Pseudomonadota</taxon>
        <taxon>Alphaproteobacteria</taxon>
        <taxon>Hyphomicrobiales</taxon>
        <taxon>Segnochrobactraceae</taxon>
        <taxon>Pseudoxanthobacter</taxon>
    </lineage>
</organism>
<keyword evidence="3" id="KW-1185">Reference proteome</keyword>
<feature type="compositionally biased region" description="Low complexity" evidence="1">
    <location>
        <begin position="139"/>
        <end position="151"/>
    </location>
</feature>
<feature type="region of interest" description="Disordered" evidence="1">
    <location>
        <begin position="139"/>
        <end position="172"/>
    </location>
</feature>
<dbReference type="STRING" id="1123029.SAMN02745172_02497"/>
<reference evidence="2 3" key="1">
    <citation type="submission" date="2016-12" db="EMBL/GenBank/DDBJ databases">
        <authorList>
            <person name="Song W.-J."/>
            <person name="Kurnit D.M."/>
        </authorList>
    </citation>
    <scope>NUCLEOTIDE SEQUENCE [LARGE SCALE GENOMIC DNA]</scope>
    <source>
        <strain evidence="2 3">DSM 19599</strain>
    </source>
</reference>
<accession>A0A1M7ZLS3</accession>
<gene>
    <name evidence="2" type="ORF">SAMN02745172_02497</name>
</gene>
<dbReference type="AlphaFoldDB" id="A0A1M7ZLS3"/>
<dbReference type="RefSeq" id="WP_073629059.1">
    <property type="nucleotide sequence ID" value="NZ_FRXO01000004.1"/>
</dbReference>
<dbReference type="EMBL" id="FRXO01000004">
    <property type="protein sequence ID" value="SHO65850.1"/>
    <property type="molecule type" value="Genomic_DNA"/>
</dbReference>
<evidence type="ECO:0000313" key="2">
    <source>
        <dbReference type="EMBL" id="SHO65850.1"/>
    </source>
</evidence>
<sequence>MTEPQTDHIFAHSPDHLERTRQLLASANPAVVGEQMANACHTAALALNGPHILRIDRRAVRAVLLERSRQRVRWTDGHDDEHTAAEWATLIAYYASANALGGIASTRHGFIQAAAVALAAIQTIDREVDRMAGLRAAMAGPAQAEAPQEAARPARDPRAEPPPADEDTTRREGLRAEIAVAEAESRRRLADQLADILARHAAAGAPFIIDCRDL</sequence>
<name>A0A1M7ZLS3_9HYPH</name>
<evidence type="ECO:0000256" key="1">
    <source>
        <dbReference type="SAM" id="MobiDB-lite"/>
    </source>
</evidence>
<proteinExistence type="predicted"/>
<evidence type="ECO:0000313" key="3">
    <source>
        <dbReference type="Proteomes" id="UP000186406"/>
    </source>
</evidence>